<evidence type="ECO:0000313" key="2">
    <source>
        <dbReference type="EMBL" id="OXA42126.1"/>
    </source>
</evidence>
<feature type="transmembrane region" description="Helical" evidence="1">
    <location>
        <begin position="148"/>
        <end position="175"/>
    </location>
</feature>
<proteinExistence type="predicted"/>
<keyword evidence="3" id="KW-1185">Reference proteome</keyword>
<accession>A0A226DCZ9</accession>
<evidence type="ECO:0000313" key="3">
    <source>
        <dbReference type="Proteomes" id="UP000198287"/>
    </source>
</evidence>
<evidence type="ECO:0000256" key="1">
    <source>
        <dbReference type="SAM" id="Phobius"/>
    </source>
</evidence>
<sequence>MNNQNEFPVPIYVFDEIKRKNHLIQIDPEAIGKTRLFQISQKHVPATDLLLVLVTAGLNISVVVYHEYPPINPQKLERHYDHYYIREEDSAFNQAFPNASYKLFDRSSTVFPNIVTHSPFGYSLVTETQRFTFTSCGKHTIRKNLSHLLLAFDINTWILILLANISVGFLLRLIIDLGDRDHPVSHSAQRSQLRPQGYHLSYIFSGFQLQLEQGTDSLTNPNLRKYWKTILLTFPLFLASIVLTNAFKGDNVINIIAPPADQPFTNFRELYTNGFISYTKFRSMQNHRGTIQGGEFNILQGTSYGPTQTYVSEILPQQHDEIISSISDDNHNLRFYWTKERMLTLHPYLEEECPKFAVLGWIDSLRLMQEELNNFYKRQTRKSKNAPRFSLGRQIIFTQVQGWKVSHIVHDKVHRKVQNMIQFGFLDKILWYQNQSDWLSWRGNMSSPFPQGEDHANDGVKLDANMKKVFLYFILFQVILFIVRWVALVTTKLFAGFVIYMVMRSIEARYLSK</sequence>
<dbReference type="Proteomes" id="UP000198287">
    <property type="component" value="Unassembled WGS sequence"/>
</dbReference>
<organism evidence="2 3">
    <name type="scientific">Folsomia candida</name>
    <name type="common">Springtail</name>
    <dbReference type="NCBI Taxonomy" id="158441"/>
    <lineage>
        <taxon>Eukaryota</taxon>
        <taxon>Metazoa</taxon>
        <taxon>Ecdysozoa</taxon>
        <taxon>Arthropoda</taxon>
        <taxon>Hexapoda</taxon>
        <taxon>Collembola</taxon>
        <taxon>Entomobryomorpha</taxon>
        <taxon>Isotomoidea</taxon>
        <taxon>Isotomidae</taxon>
        <taxon>Proisotominae</taxon>
        <taxon>Folsomia</taxon>
    </lineage>
</organism>
<protein>
    <submittedName>
        <fullName evidence="2">Uncharacterized protein</fullName>
    </submittedName>
</protein>
<dbReference type="EMBL" id="LNIX01000027">
    <property type="protein sequence ID" value="OXA42126.1"/>
    <property type="molecule type" value="Genomic_DNA"/>
</dbReference>
<gene>
    <name evidence="2" type="ORF">Fcan01_23151</name>
</gene>
<feature type="transmembrane region" description="Helical" evidence="1">
    <location>
        <begin position="226"/>
        <end position="247"/>
    </location>
</feature>
<comment type="caution">
    <text evidence="2">The sequence shown here is derived from an EMBL/GenBank/DDBJ whole genome shotgun (WGS) entry which is preliminary data.</text>
</comment>
<dbReference type="AlphaFoldDB" id="A0A226DCZ9"/>
<dbReference type="OrthoDB" id="2401965at2759"/>
<name>A0A226DCZ9_FOLCA</name>
<reference evidence="2 3" key="1">
    <citation type="submission" date="2015-12" db="EMBL/GenBank/DDBJ databases">
        <title>The genome of Folsomia candida.</title>
        <authorList>
            <person name="Faddeeva A."/>
            <person name="Derks M.F."/>
            <person name="Anvar Y."/>
            <person name="Smit S."/>
            <person name="Van Straalen N."/>
            <person name="Roelofs D."/>
        </authorList>
    </citation>
    <scope>NUCLEOTIDE SEQUENCE [LARGE SCALE GENOMIC DNA]</scope>
    <source>
        <strain evidence="2 3">VU population</strain>
        <tissue evidence="2">Whole body</tissue>
    </source>
</reference>
<feature type="transmembrane region" description="Helical" evidence="1">
    <location>
        <begin position="469"/>
        <end position="487"/>
    </location>
</feature>
<keyword evidence="1" id="KW-0812">Transmembrane</keyword>
<keyword evidence="1" id="KW-1133">Transmembrane helix</keyword>
<keyword evidence="1" id="KW-0472">Membrane</keyword>